<dbReference type="InterPro" id="IPR035983">
    <property type="entry name" value="Hect_E3_ubiquitin_ligase"/>
</dbReference>
<keyword evidence="10" id="KW-1185">Reference proteome</keyword>
<evidence type="ECO:0000256" key="6">
    <source>
        <dbReference type="PROSITE-ProRule" id="PRU00104"/>
    </source>
</evidence>
<feature type="active site" description="Glycyl thioester intermediate" evidence="6">
    <location>
        <position position="373"/>
    </location>
</feature>
<dbReference type="GO" id="GO:0061630">
    <property type="term" value="F:ubiquitin protein ligase activity"/>
    <property type="evidence" value="ECO:0007669"/>
    <property type="project" value="UniProtKB-EC"/>
</dbReference>
<evidence type="ECO:0000256" key="1">
    <source>
        <dbReference type="ARBA" id="ARBA00000885"/>
    </source>
</evidence>
<keyword evidence="5 6" id="KW-0833">Ubl conjugation pathway</keyword>
<dbReference type="EC" id="2.3.2.26" evidence="3"/>
<reference evidence="9 10" key="1">
    <citation type="submission" date="2024-11" db="EMBL/GenBank/DDBJ databases">
        <title>Chromosome-level genome assembly of the freshwater bivalve Anodonta woodiana.</title>
        <authorList>
            <person name="Chen X."/>
        </authorList>
    </citation>
    <scope>NUCLEOTIDE SEQUENCE [LARGE SCALE GENOMIC DNA]</scope>
    <source>
        <strain evidence="9">MN2024</strain>
        <tissue evidence="9">Gills</tissue>
    </source>
</reference>
<evidence type="ECO:0000259" key="8">
    <source>
        <dbReference type="PROSITE" id="PS50237"/>
    </source>
</evidence>
<comment type="pathway">
    <text evidence="2">Protein modification; protein ubiquitination.</text>
</comment>
<evidence type="ECO:0000313" key="10">
    <source>
        <dbReference type="Proteomes" id="UP001634394"/>
    </source>
</evidence>
<sequence>MTNAIHIAGAVNRPADFQANHQPADGTEEGAIGGAAASASTTENERQVQYRIEAISNLNSLHSTLKHPPQMLRVRRRQIVTDVLSCFEDSSTGTHRIFTSFVDEDGVDGGGVTRDMLTVFWNEVKERYFYGNEAFVPHLRPERLSEKKDFVTLGRILSLSTATLRSIPLQICRSTLMVVIYDTCDVNPDILLEDFLLFLDNEDRELVKSSLNSFDNMGEEEIDKLQEFLMKFGMGIVPRAATLRQHMIDLAQNELCIKPKFFCENMRKGIPRKHMRNFWVHMTLEHLDHLYEDFRITAENVWPKIRCETWPLQNPNERRVYGYLRDLIQDLDEEILLSFVQFVTAERKIPNSFITLGFTDTRGIARCPIASTCAYRLDIPVSYNSYEEFKKEFMMILNSDEAKMFNRQ</sequence>
<dbReference type="InterPro" id="IPR000569">
    <property type="entry name" value="HECT_dom"/>
</dbReference>
<organism evidence="9 10">
    <name type="scientific">Sinanodonta woodiana</name>
    <name type="common">Chinese pond mussel</name>
    <name type="synonym">Anodonta woodiana</name>
    <dbReference type="NCBI Taxonomy" id="1069815"/>
    <lineage>
        <taxon>Eukaryota</taxon>
        <taxon>Metazoa</taxon>
        <taxon>Spiralia</taxon>
        <taxon>Lophotrochozoa</taxon>
        <taxon>Mollusca</taxon>
        <taxon>Bivalvia</taxon>
        <taxon>Autobranchia</taxon>
        <taxon>Heteroconchia</taxon>
        <taxon>Palaeoheterodonta</taxon>
        <taxon>Unionida</taxon>
        <taxon>Unionoidea</taxon>
        <taxon>Unionidae</taxon>
        <taxon>Unioninae</taxon>
        <taxon>Sinanodonta</taxon>
    </lineage>
</organism>
<evidence type="ECO:0000313" key="9">
    <source>
        <dbReference type="EMBL" id="KAL3887106.1"/>
    </source>
</evidence>
<feature type="domain" description="HECT" evidence="8">
    <location>
        <begin position="88"/>
        <end position="408"/>
    </location>
</feature>
<dbReference type="Pfam" id="PF00632">
    <property type="entry name" value="HECT"/>
    <property type="match status" value="1"/>
</dbReference>
<evidence type="ECO:0000256" key="3">
    <source>
        <dbReference type="ARBA" id="ARBA00012485"/>
    </source>
</evidence>
<comment type="caution">
    <text evidence="9">The sequence shown here is derived from an EMBL/GenBank/DDBJ whole genome shotgun (WGS) entry which is preliminary data.</text>
</comment>
<dbReference type="EMBL" id="JBJQND010000002">
    <property type="protein sequence ID" value="KAL3887106.1"/>
    <property type="molecule type" value="Genomic_DNA"/>
</dbReference>
<dbReference type="AlphaFoldDB" id="A0ABD3XLM3"/>
<evidence type="ECO:0000256" key="5">
    <source>
        <dbReference type="ARBA" id="ARBA00022786"/>
    </source>
</evidence>
<dbReference type="InterPro" id="IPR050409">
    <property type="entry name" value="E3_ubiq-protein_ligase"/>
</dbReference>
<protein>
    <recommendedName>
        <fullName evidence="3">HECT-type E3 ubiquitin transferase</fullName>
        <ecNumber evidence="3">2.3.2.26</ecNumber>
    </recommendedName>
</protein>
<dbReference type="Gene3D" id="3.30.2410.10">
    <property type="entry name" value="Hect, E3 ligase catalytic domain"/>
    <property type="match status" value="1"/>
</dbReference>
<keyword evidence="4" id="KW-0808">Transferase</keyword>
<name>A0ABD3XLM3_SINWO</name>
<dbReference type="Proteomes" id="UP001634394">
    <property type="component" value="Unassembled WGS sequence"/>
</dbReference>
<accession>A0ABD3XLM3</accession>
<dbReference type="PANTHER" id="PTHR11254:SF440">
    <property type="entry name" value="E3 UBIQUITIN-PROTEIN LIGASE NEDD-4"/>
    <property type="match status" value="1"/>
</dbReference>
<evidence type="ECO:0000256" key="4">
    <source>
        <dbReference type="ARBA" id="ARBA00022679"/>
    </source>
</evidence>
<proteinExistence type="predicted"/>
<dbReference type="Gene3D" id="3.90.1750.10">
    <property type="entry name" value="Hect, E3 ligase catalytic domains"/>
    <property type="match status" value="1"/>
</dbReference>
<feature type="region of interest" description="Disordered" evidence="7">
    <location>
        <begin position="14"/>
        <end position="43"/>
    </location>
</feature>
<evidence type="ECO:0000256" key="2">
    <source>
        <dbReference type="ARBA" id="ARBA00004906"/>
    </source>
</evidence>
<dbReference type="SUPFAM" id="SSF56204">
    <property type="entry name" value="Hect, E3 ligase catalytic domain"/>
    <property type="match status" value="1"/>
</dbReference>
<gene>
    <name evidence="9" type="ORF">ACJMK2_027062</name>
</gene>
<dbReference type="PANTHER" id="PTHR11254">
    <property type="entry name" value="HECT DOMAIN UBIQUITIN-PROTEIN LIGASE"/>
    <property type="match status" value="1"/>
</dbReference>
<evidence type="ECO:0000256" key="7">
    <source>
        <dbReference type="SAM" id="MobiDB-lite"/>
    </source>
</evidence>
<comment type="catalytic activity">
    <reaction evidence="1">
        <text>S-ubiquitinyl-[E2 ubiquitin-conjugating enzyme]-L-cysteine + [acceptor protein]-L-lysine = [E2 ubiquitin-conjugating enzyme]-L-cysteine + N(6)-ubiquitinyl-[acceptor protein]-L-lysine.</text>
        <dbReference type="EC" id="2.3.2.26"/>
    </reaction>
</comment>
<dbReference type="PROSITE" id="PS50237">
    <property type="entry name" value="HECT"/>
    <property type="match status" value="1"/>
</dbReference>